<comment type="caution">
    <text evidence="3">The sequence shown here is derived from an EMBL/GenBank/DDBJ whole genome shotgun (WGS) entry which is preliminary data.</text>
</comment>
<dbReference type="EMBL" id="JAPZBO010000005">
    <property type="protein sequence ID" value="KAJ5316088.1"/>
    <property type="molecule type" value="Genomic_DNA"/>
</dbReference>
<reference evidence="3" key="2">
    <citation type="journal article" date="2023" name="IMA Fungus">
        <title>Comparative genomic study of the Penicillium genus elucidates a diverse pangenome and 15 lateral gene transfer events.</title>
        <authorList>
            <person name="Petersen C."/>
            <person name="Sorensen T."/>
            <person name="Nielsen M.R."/>
            <person name="Sondergaard T.E."/>
            <person name="Sorensen J.L."/>
            <person name="Fitzpatrick D.A."/>
            <person name="Frisvad J.C."/>
            <person name="Nielsen K.L."/>
        </authorList>
    </citation>
    <scope>NUCLEOTIDE SEQUENCE</scope>
    <source>
        <strain evidence="3">IBT 21472</strain>
    </source>
</reference>
<proteinExistence type="predicted"/>
<feature type="region of interest" description="Disordered" evidence="1">
    <location>
        <begin position="129"/>
        <end position="173"/>
    </location>
</feature>
<keyword evidence="2" id="KW-0812">Transmembrane</keyword>
<reference evidence="3" key="1">
    <citation type="submission" date="2022-12" db="EMBL/GenBank/DDBJ databases">
        <authorList>
            <person name="Petersen C."/>
        </authorList>
    </citation>
    <scope>NUCLEOTIDE SEQUENCE</scope>
    <source>
        <strain evidence="3">IBT 21472</strain>
    </source>
</reference>
<feature type="compositionally biased region" description="Low complexity" evidence="1">
    <location>
        <begin position="129"/>
        <end position="159"/>
    </location>
</feature>
<feature type="region of interest" description="Disordered" evidence="1">
    <location>
        <begin position="261"/>
        <end position="303"/>
    </location>
</feature>
<protein>
    <submittedName>
        <fullName evidence="3">Uncharacterized protein</fullName>
    </submittedName>
</protein>
<evidence type="ECO:0000313" key="4">
    <source>
        <dbReference type="Proteomes" id="UP001147746"/>
    </source>
</evidence>
<sequence length="465" mass="49372">MLNPTDTAAQSRVVALAQVARALVTSVVTEIVRPTWIFTESVVVYTTSVTEDTSSPKTATYGAESAETSALQTSMQSLQMDTALPPPASTIVPVHEPATTTAPMENSASHTTAWSGFLGTLTIPTTWESVSSSSTSSEASSPSSPESSLSPTSLIPSLSGQSNVLSSMSPSRSTSTTVSKMWASCSSATKPSSPFHSPTHTPSTSVRPETSSSYSSSGKTNHHSPSTGVIVGSVIGGTAAVALGLLACILFFCRKRARSQRRQASRQGLLRTSESMSSIEGCHRRRSSQPSPAPPSSGMTSAPIFHQRRFSNPLDNRPSPPFGLSYPNLSHGRAYSYGETPNSPHVDPFADPEDKPISRALGRPLSPIIEISPPTRTASIYSRSSLEAGLKVAESHDSSGFSPYNCTGPTPSTLTLETLGSGSRCLNTPKSAYRRSDPFDLEPPPNTLQWHLPSAHYPNRWGDRF</sequence>
<keyword evidence="2" id="KW-0472">Membrane</keyword>
<evidence type="ECO:0000313" key="3">
    <source>
        <dbReference type="EMBL" id="KAJ5316088.1"/>
    </source>
</evidence>
<keyword evidence="2" id="KW-1133">Transmembrane helix</keyword>
<dbReference type="OrthoDB" id="4369808at2759"/>
<dbReference type="Proteomes" id="UP001147746">
    <property type="component" value="Unassembled WGS sequence"/>
</dbReference>
<feature type="region of interest" description="Disordered" evidence="1">
    <location>
        <begin position="188"/>
        <end position="224"/>
    </location>
</feature>
<accession>A0A9W9H8L1</accession>
<dbReference type="AlphaFoldDB" id="A0A9W9H8L1"/>
<organism evidence="3 4">
    <name type="scientific">Penicillium atrosanguineum</name>
    <dbReference type="NCBI Taxonomy" id="1132637"/>
    <lineage>
        <taxon>Eukaryota</taxon>
        <taxon>Fungi</taxon>
        <taxon>Dikarya</taxon>
        <taxon>Ascomycota</taxon>
        <taxon>Pezizomycotina</taxon>
        <taxon>Eurotiomycetes</taxon>
        <taxon>Eurotiomycetidae</taxon>
        <taxon>Eurotiales</taxon>
        <taxon>Aspergillaceae</taxon>
        <taxon>Penicillium</taxon>
    </lineage>
</organism>
<feature type="compositionally biased region" description="Polar residues" evidence="1">
    <location>
        <begin position="66"/>
        <end position="80"/>
    </location>
</feature>
<gene>
    <name evidence="3" type="ORF">N7476_006395</name>
</gene>
<keyword evidence="4" id="KW-1185">Reference proteome</keyword>
<feature type="transmembrane region" description="Helical" evidence="2">
    <location>
        <begin position="229"/>
        <end position="253"/>
    </location>
</feature>
<feature type="region of interest" description="Disordered" evidence="1">
    <location>
        <begin position="333"/>
        <end position="360"/>
    </location>
</feature>
<evidence type="ECO:0000256" key="2">
    <source>
        <dbReference type="SAM" id="Phobius"/>
    </source>
</evidence>
<evidence type="ECO:0000256" key="1">
    <source>
        <dbReference type="SAM" id="MobiDB-lite"/>
    </source>
</evidence>
<name>A0A9W9H8L1_9EURO</name>
<feature type="compositionally biased region" description="Low complexity" evidence="1">
    <location>
        <begin position="189"/>
        <end position="224"/>
    </location>
</feature>
<feature type="region of interest" description="Disordered" evidence="1">
    <location>
        <begin position="49"/>
        <end position="94"/>
    </location>
</feature>